<evidence type="ECO:0000313" key="7">
    <source>
        <dbReference type="Proteomes" id="UP000474296"/>
    </source>
</evidence>
<dbReference type="SMART" id="SM00421">
    <property type="entry name" value="HTH_LUXR"/>
    <property type="match status" value="1"/>
</dbReference>
<dbReference type="Pfam" id="PF00196">
    <property type="entry name" value="GerE"/>
    <property type="match status" value="1"/>
</dbReference>
<dbReference type="InterPro" id="IPR016032">
    <property type="entry name" value="Sig_transdc_resp-reg_C-effctor"/>
</dbReference>
<dbReference type="InterPro" id="IPR039420">
    <property type="entry name" value="WalR-like"/>
</dbReference>
<evidence type="ECO:0000256" key="1">
    <source>
        <dbReference type="ARBA" id="ARBA00022553"/>
    </source>
</evidence>
<dbReference type="InterPro" id="IPR058245">
    <property type="entry name" value="NreC/VraR/RcsB-like_REC"/>
</dbReference>
<dbReference type="RefSeq" id="WP_164029121.1">
    <property type="nucleotide sequence ID" value="NZ_JAABOQ010000001.1"/>
</dbReference>
<keyword evidence="7" id="KW-1185">Reference proteome</keyword>
<dbReference type="CDD" id="cd17535">
    <property type="entry name" value="REC_NarL-like"/>
    <property type="match status" value="1"/>
</dbReference>
<dbReference type="PROSITE" id="PS50043">
    <property type="entry name" value="HTH_LUXR_2"/>
    <property type="match status" value="1"/>
</dbReference>
<dbReference type="GO" id="GO:0003677">
    <property type="term" value="F:DNA binding"/>
    <property type="evidence" value="ECO:0007669"/>
    <property type="project" value="UniProtKB-KW"/>
</dbReference>
<dbReference type="Proteomes" id="UP000474296">
    <property type="component" value="Unassembled WGS sequence"/>
</dbReference>
<dbReference type="Gene3D" id="3.40.50.2300">
    <property type="match status" value="1"/>
</dbReference>
<evidence type="ECO:0000256" key="2">
    <source>
        <dbReference type="ARBA" id="ARBA00023125"/>
    </source>
</evidence>
<dbReference type="CDD" id="cd06170">
    <property type="entry name" value="LuxR_C_like"/>
    <property type="match status" value="1"/>
</dbReference>
<dbReference type="PROSITE" id="PS50110">
    <property type="entry name" value="RESPONSE_REGULATORY"/>
    <property type="match status" value="1"/>
</dbReference>
<sequence length="205" mass="22517">MKKVVIIEDNTSLALAFKEVINATKELKVVGLYANAEDAITHFKQDGPDIVIMDIELPKINGIEATKILKDKKPSVLVLVITVYEDSETVFDALCAGASGYLTKNASSEQLVDALNELLSGGAPMSIKIARMVVDSFKKATSSILSERETEVLNLLSTGKSFKSIGEALFISRNTIKFHIKNIYEKLQVNSKEEAIKKANDQRLI</sequence>
<feature type="domain" description="Response regulatory" evidence="5">
    <location>
        <begin position="3"/>
        <end position="119"/>
    </location>
</feature>
<dbReference type="PANTHER" id="PTHR43214">
    <property type="entry name" value="TWO-COMPONENT RESPONSE REGULATOR"/>
    <property type="match status" value="1"/>
</dbReference>
<evidence type="ECO:0000259" key="4">
    <source>
        <dbReference type="PROSITE" id="PS50043"/>
    </source>
</evidence>
<dbReference type="SUPFAM" id="SSF52172">
    <property type="entry name" value="CheY-like"/>
    <property type="match status" value="1"/>
</dbReference>
<dbReference type="SUPFAM" id="SSF46894">
    <property type="entry name" value="C-terminal effector domain of the bipartite response regulators"/>
    <property type="match status" value="1"/>
</dbReference>
<dbReference type="AlphaFoldDB" id="A0A6M0CDH7"/>
<dbReference type="SMART" id="SM00448">
    <property type="entry name" value="REC"/>
    <property type="match status" value="1"/>
</dbReference>
<dbReference type="InterPro" id="IPR000792">
    <property type="entry name" value="Tscrpt_reg_LuxR_C"/>
</dbReference>
<reference evidence="6 7" key="1">
    <citation type="submission" date="2020-01" db="EMBL/GenBank/DDBJ databases">
        <title>Spongiivirga citrea KCTC 32990T.</title>
        <authorList>
            <person name="Wang G."/>
        </authorList>
    </citation>
    <scope>NUCLEOTIDE SEQUENCE [LARGE SCALE GENOMIC DNA]</scope>
    <source>
        <strain evidence="6 7">KCTC 32990</strain>
    </source>
</reference>
<dbReference type="EMBL" id="JAABOQ010000001">
    <property type="protein sequence ID" value="NER15855.1"/>
    <property type="molecule type" value="Genomic_DNA"/>
</dbReference>
<dbReference type="InterPro" id="IPR011006">
    <property type="entry name" value="CheY-like_superfamily"/>
</dbReference>
<keyword evidence="2" id="KW-0238">DNA-binding</keyword>
<evidence type="ECO:0000259" key="5">
    <source>
        <dbReference type="PROSITE" id="PS50110"/>
    </source>
</evidence>
<dbReference type="PRINTS" id="PR00038">
    <property type="entry name" value="HTHLUXR"/>
</dbReference>
<feature type="domain" description="HTH luxR-type" evidence="4">
    <location>
        <begin position="138"/>
        <end position="203"/>
    </location>
</feature>
<protein>
    <submittedName>
        <fullName evidence="6">Response regulator</fullName>
    </submittedName>
</protein>
<evidence type="ECO:0000313" key="6">
    <source>
        <dbReference type="EMBL" id="NER15855.1"/>
    </source>
</evidence>
<gene>
    <name evidence="6" type="ORF">GWK10_01470</name>
</gene>
<dbReference type="Pfam" id="PF00072">
    <property type="entry name" value="Response_reg"/>
    <property type="match status" value="1"/>
</dbReference>
<dbReference type="InterPro" id="IPR001789">
    <property type="entry name" value="Sig_transdc_resp-reg_receiver"/>
</dbReference>
<name>A0A6M0CDH7_9FLAO</name>
<proteinExistence type="predicted"/>
<organism evidence="6 7">
    <name type="scientific">Spongiivirga citrea</name>
    <dbReference type="NCBI Taxonomy" id="1481457"/>
    <lineage>
        <taxon>Bacteria</taxon>
        <taxon>Pseudomonadati</taxon>
        <taxon>Bacteroidota</taxon>
        <taxon>Flavobacteriia</taxon>
        <taxon>Flavobacteriales</taxon>
        <taxon>Flavobacteriaceae</taxon>
        <taxon>Spongiivirga</taxon>
    </lineage>
</organism>
<evidence type="ECO:0000256" key="3">
    <source>
        <dbReference type="PROSITE-ProRule" id="PRU00169"/>
    </source>
</evidence>
<comment type="caution">
    <text evidence="6">The sequence shown here is derived from an EMBL/GenBank/DDBJ whole genome shotgun (WGS) entry which is preliminary data.</text>
</comment>
<dbReference type="GO" id="GO:0006355">
    <property type="term" value="P:regulation of DNA-templated transcription"/>
    <property type="evidence" value="ECO:0007669"/>
    <property type="project" value="InterPro"/>
</dbReference>
<feature type="modified residue" description="4-aspartylphosphate" evidence="3">
    <location>
        <position position="54"/>
    </location>
</feature>
<dbReference type="GO" id="GO:0000160">
    <property type="term" value="P:phosphorelay signal transduction system"/>
    <property type="evidence" value="ECO:0007669"/>
    <property type="project" value="InterPro"/>
</dbReference>
<keyword evidence="1 3" id="KW-0597">Phosphoprotein</keyword>
<accession>A0A6M0CDH7</accession>